<sequence>MGDDGVGLAAPQVGVNVRLMVFNPMGRDKPGNESILVNPEIVEQLGGKELGEEGCLSFPRIYGDVERSRQINVKALDATGQPVKLTLTDPWVARIFQHEFDHLQGVLFHDRMKPSVLETVRPELVALEEAFLAEHPAAKVQRLAPAKGAKGFGAPKK</sequence>
<dbReference type="InterPro" id="IPR023635">
    <property type="entry name" value="Peptide_deformylase"/>
</dbReference>
<dbReference type="GO" id="GO:0006412">
    <property type="term" value="P:translation"/>
    <property type="evidence" value="ECO:0007669"/>
    <property type="project" value="UniProtKB-KW"/>
</dbReference>
<dbReference type="EMBL" id="CM008962">
    <property type="protein sequence ID" value="PNW88670.1"/>
    <property type="molecule type" value="Genomic_DNA"/>
</dbReference>
<dbReference type="SUPFAM" id="SSF56420">
    <property type="entry name" value="Peptide deformylase"/>
    <property type="match status" value="1"/>
</dbReference>
<comment type="catalytic activity">
    <reaction evidence="3">
        <text>N-terminal N-formyl-L-methionyl-[peptide] + H2O = N-terminal L-methionyl-[peptide] + formate</text>
        <dbReference type="Rhea" id="RHEA:24420"/>
        <dbReference type="Rhea" id="RHEA-COMP:10639"/>
        <dbReference type="Rhea" id="RHEA-COMP:10640"/>
        <dbReference type="ChEBI" id="CHEBI:15377"/>
        <dbReference type="ChEBI" id="CHEBI:15740"/>
        <dbReference type="ChEBI" id="CHEBI:49298"/>
        <dbReference type="ChEBI" id="CHEBI:64731"/>
        <dbReference type="EC" id="3.5.1.88"/>
    </reaction>
</comment>
<dbReference type="GeneID" id="5715539"/>
<keyword evidence="3" id="KW-0150">Chloroplast</keyword>
<dbReference type="PaxDb" id="3055-EDP09872"/>
<dbReference type="GO" id="GO:0042586">
    <property type="term" value="F:peptide deformylase activity"/>
    <property type="evidence" value="ECO:0007669"/>
    <property type="project" value="UniProtKB-EC"/>
</dbReference>
<dbReference type="NCBIfam" id="TIGR00079">
    <property type="entry name" value="pept_deformyl"/>
    <property type="match status" value="1"/>
</dbReference>
<evidence type="ECO:0000256" key="1">
    <source>
        <dbReference type="ARBA" id="ARBA00010759"/>
    </source>
</evidence>
<evidence type="ECO:0000256" key="3">
    <source>
        <dbReference type="RuleBase" id="RU362111"/>
    </source>
</evidence>
<keyword evidence="3" id="KW-0934">Plastid</keyword>
<dbReference type="KEGG" id="cre:CHLRE_01g039650v5"/>
<accession>A0A2K3E7A6</accession>
<comment type="subcellular location">
    <subcellularLocation>
        <location evidence="3">Plastid</location>
        <location evidence="3">Chloroplast</location>
    </subcellularLocation>
</comment>
<dbReference type="PRINTS" id="PR01576">
    <property type="entry name" value="PDEFORMYLASE"/>
</dbReference>
<dbReference type="STRING" id="3055.A0A2K3E7A6"/>
<dbReference type="Proteomes" id="UP000006906">
    <property type="component" value="Chromosome 1"/>
</dbReference>
<comment type="function">
    <text evidence="3">Removes the formyl group from the N-terminal Met of newly synthesized proteins.</text>
</comment>
<dbReference type="PANTHER" id="PTHR10458">
    <property type="entry name" value="PEPTIDE DEFORMYLASE"/>
    <property type="match status" value="1"/>
</dbReference>
<protein>
    <recommendedName>
        <fullName evidence="2 3">Peptide deformylase</fullName>
        <ecNumber evidence="2 3">3.5.1.88</ecNumber>
    </recommendedName>
</protein>
<dbReference type="InParanoid" id="A0A2K3E7A6"/>
<keyword evidence="3" id="KW-0809">Transit peptide</keyword>
<dbReference type="PIRSF" id="PIRSF004749">
    <property type="entry name" value="Pep_def"/>
    <property type="match status" value="1"/>
</dbReference>
<dbReference type="Gene3D" id="3.90.45.10">
    <property type="entry name" value="Peptide deformylase"/>
    <property type="match status" value="1"/>
</dbReference>
<keyword evidence="3" id="KW-0648">Protein biosynthesis</keyword>
<reference evidence="4 5" key="1">
    <citation type="journal article" date="2007" name="Science">
        <title>The Chlamydomonas genome reveals the evolution of key animal and plant functions.</title>
        <authorList>
            <person name="Merchant S.S."/>
            <person name="Prochnik S.E."/>
            <person name="Vallon O."/>
            <person name="Harris E.H."/>
            <person name="Karpowicz S.J."/>
            <person name="Witman G.B."/>
            <person name="Terry A."/>
            <person name="Salamov A."/>
            <person name="Fritz-Laylin L.K."/>
            <person name="Marechal-Drouard L."/>
            <person name="Marshall W.F."/>
            <person name="Qu L.H."/>
            <person name="Nelson D.R."/>
            <person name="Sanderfoot A.A."/>
            <person name="Spalding M.H."/>
            <person name="Kapitonov V.V."/>
            <person name="Ren Q."/>
            <person name="Ferris P."/>
            <person name="Lindquist E."/>
            <person name="Shapiro H."/>
            <person name="Lucas S.M."/>
            <person name="Grimwood J."/>
            <person name="Schmutz J."/>
            <person name="Cardol P."/>
            <person name="Cerutti H."/>
            <person name="Chanfreau G."/>
            <person name="Chen C.L."/>
            <person name="Cognat V."/>
            <person name="Croft M.T."/>
            <person name="Dent R."/>
            <person name="Dutcher S."/>
            <person name="Fernandez E."/>
            <person name="Fukuzawa H."/>
            <person name="Gonzalez-Ballester D."/>
            <person name="Gonzalez-Halphen D."/>
            <person name="Hallmann A."/>
            <person name="Hanikenne M."/>
            <person name="Hippler M."/>
            <person name="Inwood W."/>
            <person name="Jabbari K."/>
            <person name="Kalanon M."/>
            <person name="Kuras R."/>
            <person name="Lefebvre P.A."/>
            <person name="Lemaire S.D."/>
            <person name="Lobanov A.V."/>
            <person name="Lohr M."/>
            <person name="Manuell A."/>
            <person name="Meier I."/>
            <person name="Mets L."/>
            <person name="Mittag M."/>
            <person name="Mittelmeier T."/>
            <person name="Moroney J.V."/>
            <person name="Moseley J."/>
            <person name="Napoli C."/>
            <person name="Nedelcu A.M."/>
            <person name="Niyogi K."/>
            <person name="Novoselov S.V."/>
            <person name="Paulsen I.T."/>
            <person name="Pazour G."/>
            <person name="Purton S."/>
            <person name="Ral J.P."/>
            <person name="Riano-Pachon D.M."/>
            <person name="Riekhof W."/>
            <person name="Rymarquis L."/>
            <person name="Schroda M."/>
            <person name="Stern D."/>
            <person name="Umen J."/>
            <person name="Willows R."/>
            <person name="Wilson N."/>
            <person name="Zimmer S.L."/>
            <person name="Allmer J."/>
            <person name="Balk J."/>
            <person name="Bisova K."/>
            <person name="Chen C.J."/>
            <person name="Elias M."/>
            <person name="Gendler K."/>
            <person name="Hauser C."/>
            <person name="Lamb M.R."/>
            <person name="Ledford H."/>
            <person name="Long J.C."/>
            <person name="Minagawa J."/>
            <person name="Page M.D."/>
            <person name="Pan J."/>
            <person name="Pootakham W."/>
            <person name="Roje S."/>
            <person name="Rose A."/>
            <person name="Stahlberg E."/>
            <person name="Terauchi A.M."/>
            <person name="Yang P."/>
            <person name="Ball S."/>
            <person name="Bowler C."/>
            <person name="Dieckmann C.L."/>
            <person name="Gladyshev V.N."/>
            <person name="Green P."/>
            <person name="Jorgensen R."/>
            <person name="Mayfield S."/>
            <person name="Mueller-Roeber B."/>
            <person name="Rajamani S."/>
            <person name="Sayre R.T."/>
            <person name="Brokstein P."/>
            <person name="Dubchak I."/>
            <person name="Goodstein D."/>
            <person name="Hornick L."/>
            <person name="Huang Y.W."/>
            <person name="Jhaveri J."/>
            <person name="Luo Y."/>
            <person name="Martinez D."/>
            <person name="Ngau W.C."/>
            <person name="Otillar B."/>
            <person name="Poliakov A."/>
            <person name="Porter A."/>
            <person name="Szajkowski L."/>
            <person name="Werner G."/>
            <person name="Zhou K."/>
            <person name="Grigoriev I.V."/>
            <person name="Rokhsar D.S."/>
            <person name="Grossman A.R."/>
        </authorList>
    </citation>
    <scope>NUCLEOTIDE SEQUENCE [LARGE SCALE GENOMIC DNA]</scope>
    <source>
        <strain evidence="5">CC-503</strain>
    </source>
</reference>
<dbReference type="RefSeq" id="XP_042928688.1">
    <property type="nucleotide sequence ID" value="XM_043058774.1"/>
</dbReference>
<dbReference type="Gramene" id="PNW88670">
    <property type="protein sequence ID" value="PNW88670"/>
    <property type="gene ID" value="CHLRE_01g039650v5"/>
</dbReference>
<dbReference type="InterPro" id="IPR036821">
    <property type="entry name" value="Peptide_deformylase_sf"/>
</dbReference>
<proteinExistence type="inferred from homology"/>
<comment type="similarity">
    <text evidence="1 3">Belongs to the polypeptide deformylase family.</text>
</comment>
<evidence type="ECO:0000256" key="2">
    <source>
        <dbReference type="ARBA" id="ARBA00012175"/>
    </source>
</evidence>
<dbReference type="FunCoup" id="A0A2K3E7A6">
    <property type="interactions" value="558"/>
</dbReference>
<keyword evidence="3" id="KW-0378">Hydrolase</keyword>
<organism evidence="4 5">
    <name type="scientific">Chlamydomonas reinhardtii</name>
    <name type="common">Chlamydomonas smithii</name>
    <dbReference type="NCBI Taxonomy" id="3055"/>
    <lineage>
        <taxon>Eukaryota</taxon>
        <taxon>Viridiplantae</taxon>
        <taxon>Chlorophyta</taxon>
        <taxon>core chlorophytes</taxon>
        <taxon>Chlorophyceae</taxon>
        <taxon>CS clade</taxon>
        <taxon>Chlamydomonadales</taxon>
        <taxon>Chlamydomonadaceae</taxon>
        <taxon>Chlamydomonas</taxon>
    </lineage>
</organism>
<dbReference type="Pfam" id="PF01327">
    <property type="entry name" value="Pep_deformylase"/>
    <property type="match status" value="1"/>
</dbReference>
<evidence type="ECO:0000313" key="5">
    <source>
        <dbReference type="Proteomes" id="UP000006906"/>
    </source>
</evidence>
<gene>
    <name evidence="4" type="ORF">CHLRE_01g039650v5</name>
</gene>
<name>A0A2K3E7A6_CHLRE</name>
<dbReference type="GO" id="GO:0046872">
    <property type="term" value="F:metal ion binding"/>
    <property type="evidence" value="ECO:0007669"/>
    <property type="project" value="UniProtKB-KW"/>
</dbReference>
<dbReference type="AlphaFoldDB" id="A0A2K3E7A6"/>
<dbReference type="EC" id="3.5.1.88" evidence="2 3"/>
<evidence type="ECO:0000313" key="4">
    <source>
        <dbReference type="EMBL" id="PNW88670.1"/>
    </source>
</evidence>
<keyword evidence="5" id="KW-1185">Reference proteome</keyword>
<dbReference type="GO" id="GO:0009507">
    <property type="term" value="C:chloroplast"/>
    <property type="evidence" value="ECO:0007669"/>
    <property type="project" value="UniProtKB-SubCell"/>
</dbReference>
<keyword evidence="3" id="KW-0479">Metal-binding</keyword>
<dbReference type="PANTHER" id="PTHR10458:SF22">
    <property type="entry name" value="PEPTIDE DEFORMYLASE"/>
    <property type="match status" value="1"/>
</dbReference>
<dbReference type="OrthoDB" id="276063at2759"/>
<dbReference type="CDD" id="cd00487">
    <property type="entry name" value="Pep_deformylase"/>
    <property type="match status" value="1"/>
</dbReference>